<dbReference type="GO" id="GO:0071949">
    <property type="term" value="F:FAD binding"/>
    <property type="evidence" value="ECO:0007669"/>
    <property type="project" value="InterPro"/>
</dbReference>
<reference evidence="2 3" key="1">
    <citation type="submission" date="2019-08" db="EMBL/GenBank/DDBJ databases">
        <title>In-depth cultivation of the pig gut microbiome towards novel bacterial diversity and tailored functional studies.</title>
        <authorList>
            <person name="Wylensek D."/>
            <person name="Hitch T.C.A."/>
            <person name="Clavel T."/>
        </authorList>
    </citation>
    <scope>NUCLEOTIDE SEQUENCE [LARGE SCALE GENOMIC DNA]</scope>
    <source>
        <strain evidence="2 3">NM-380-WT-3C1</strain>
    </source>
</reference>
<dbReference type="GO" id="GO:0016491">
    <property type="term" value="F:oxidoreductase activity"/>
    <property type="evidence" value="ECO:0007669"/>
    <property type="project" value="InterPro"/>
</dbReference>
<dbReference type="AlphaFoldDB" id="A0A7X2PCH5"/>
<dbReference type="EMBL" id="VUNN01000004">
    <property type="protein sequence ID" value="MSU05860.1"/>
    <property type="molecule type" value="Genomic_DNA"/>
</dbReference>
<comment type="caution">
    <text evidence="2">The sequence shown here is derived from an EMBL/GenBank/DDBJ whole genome shotgun (WGS) entry which is preliminary data.</text>
</comment>
<keyword evidence="3" id="KW-1185">Reference proteome</keyword>
<evidence type="ECO:0000259" key="1">
    <source>
        <dbReference type="PROSITE" id="PS51387"/>
    </source>
</evidence>
<dbReference type="InterPro" id="IPR016166">
    <property type="entry name" value="FAD-bd_PCMH"/>
</dbReference>
<dbReference type="PANTHER" id="PTHR42659:SF9">
    <property type="entry name" value="XANTHINE DEHYDROGENASE FAD-BINDING SUBUNIT XDHB-RELATED"/>
    <property type="match status" value="1"/>
</dbReference>
<sequence>MQHSSLGGREMYAELRSPNVHEPHNLAEFTNTIISYKDNATSLWAGGTYIMSQKDFYPSKSANVEIISLQNIEELKHFQRNDRFAEFGSMVSLSKIQSVGALLLPKVLIKTIDKTATTTIRNRITIGGCLCTPSFRTPLASTLMLLDANVEVRYLKKRMHSKWLGISRIYDKNGGLALLPNALLSRIRIPIQQFDYQYFNAAGSPLREANTSVSLAAVAKMEQSSISTGKMIITIPNKGFCQSRDIDNIFSSLQFPCDEGHLSSFFSYIITYIRENLGEIDQLQEVRLKGMLSEMINELNQKSLSV</sequence>
<dbReference type="SUPFAM" id="SSF56176">
    <property type="entry name" value="FAD-binding/transporter-associated domain-like"/>
    <property type="match status" value="1"/>
</dbReference>
<dbReference type="PANTHER" id="PTHR42659">
    <property type="entry name" value="XANTHINE DEHYDROGENASE SUBUNIT C-RELATED"/>
    <property type="match status" value="1"/>
</dbReference>
<dbReference type="Gene3D" id="3.30.465.10">
    <property type="match status" value="1"/>
</dbReference>
<protein>
    <recommendedName>
        <fullName evidence="1">FAD-binding PCMH-type domain-containing protein</fullName>
    </recommendedName>
</protein>
<dbReference type="InterPro" id="IPR051312">
    <property type="entry name" value="Diverse_Substr_Oxidored"/>
</dbReference>
<dbReference type="PROSITE" id="PS51387">
    <property type="entry name" value="FAD_PCMH"/>
    <property type="match status" value="1"/>
</dbReference>
<name>A0A7X2PCH5_9SPIO</name>
<feature type="domain" description="FAD-binding PCMH-type" evidence="1">
    <location>
        <begin position="13"/>
        <end position="194"/>
    </location>
</feature>
<organism evidence="2 3">
    <name type="scientific">Bullifex porci</name>
    <dbReference type="NCBI Taxonomy" id="2606638"/>
    <lineage>
        <taxon>Bacteria</taxon>
        <taxon>Pseudomonadati</taxon>
        <taxon>Spirochaetota</taxon>
        <taxon>Spirochaetia</taxon>
        <taxon>Spirochaetales</taxon>
        <taxon>Spirochaetaceae</taxon>
        <taxon>Bullifex</taxon>
    </lineage>
</organism>
<dbReference type="InterPro" id="IPR002346">
    <property type="entry name" value="Mopterin_DH_FAD-bd"/>
</dbReference>
<dbReference type="InterPro" id="IPR036318">
    <property type="entry name" value="FAD-bd_PCMH-like_sf"/>
</dbReference>
<proteinExistence type="predicted"/>
<dbReference type="Pfam" id="PF00941">
    <property type="entry name" value="FAD_binding_5"/>
    <property type="match status" value="1"/>
</dbReference>
<accession>A0A7X2PCH5</accession>
<evidence type="ECO:0000313" key="3">
    <source>
        <dbReference type="Proteomes" id="UP000460549"/>
    </source>
</evidence>
<evidence type="ECO:0000313" key="2">
    <source>
        <dbReference type="EMBL" id="MSU05860.1"/>
    </source>
</evidence>
<gene>
    <name evidence="2" type="ORF">FYJ80_03575</name>
</gene>
<dbReference type="Proteomes" id="UP000460549">
    <property type="component" value="Unassembled WGS sequence"/>
</dbReference>
<dbReference type="InterPro" id="IPR016169">
    <property type="entry name" value="FAD-bd_PCMH_sub2"/>
</dbReference>